<dbReference type="GO" id="GO:0009094">
    <property type="term" value="P:L-phenylalanine biosynthetic process"/>
    <property type="evidence" value="ECO:0007669"/>
    <property type="project" value="UniProtKB-UniPathway"/>
</dbReference>
<gene>
    <name evidence="10" type="primary">pheA</name>
    <name evidence="10" type="ORF">EF807_03415</name>
</gene>
<evidence type="ECO:0000313" key="10">
    <source>
        <dbReference type="EMBL" id="RZN70374.1"/>
    </source>
</evidence>
<dbReference type="PANTHER" id="PTHR21022:SF19">
    <property type="entry name" value="PREPHENATE DEHYDRATASE-RELATED"/>
    <property type="match status" value="1"/>
</dbReference>
<dbReference type="Pfam" id="PF01842">
    <property type="entry name" value="ACT"/>
    <property type="match status" value="1"/>
</dbReference>
<protein>
    <recommendedName>
        <fullName evidence="2">prephenate dehydratase</fullName>
        <ecNumber evidence="2">4.2.1.51</ecNumber>
    </recommendedName>
</protein>
<dbReference type="InterPro" id="IPR008242">
    <property type="entry name" value="Chor_mutase/pphenate_deHydtase"/>
</dbReference>
<dbReference type="Gene3D" id="3.40.190.10">
    <property type="entry name" value="Periplasmic binding protein-like II"/>
    <property type="match status" value="2"/>
</dbReference>
<evidence type="ECO:0000256" key="1">
    <source>
        <dbReference type="ARBA" id="ARBA00004741"/>
    </source>
</evidence>
<dbReference type="SUPFAM" id="SSF53850">
    <property type="entry name" value="Periplasmic binding protein-like II"/>
    <property type="match status" value="1"/>
</dbReference>
<dbReference type="PROSITE" id="PS00858">
    <property type="entry name" value="PREPHENATE_DEHYDR_2"/>
    <property type="match status" value="1"/>
</dbReference>
<keyword evidence="4" id="KW-0057">Aromatic amino acid biosynthesis</keyword>
<keyword evidence="6 10" id="KW-0456">Lyase</keyword>
<feature type="domain" description="Prephenate dehydratase" evidence="8">
    <location>
        <begin position="9"/>
        <end position="186"/>
    </location>
</feature>
<dbReference type="InterPro" id="IPR002912">
    <property type="entry name" value="ACT_dom"/>
</dbReference>
<sequence length="290" mass="32978">MKNNPTNVSIAFQGERGAFSEEAALKYFAHDNIETVPYETFKDVMRAVDDGKANYGVLPVENSQEGNIDEACDLLLDFDLCIVAEIKLRIVHCLIGHVGAEIQDIKKVYSHPQGLRQCRDFLNQYDWDRIPAYNTAGSVRMISKRNDKTEAAIASERAAAIYQMKILKEGIENDIHNYTRFFALSRPDVGMRSLTSSEEKEKKAMKSSIVFATDHVPGALYDCLGELARRDINMTKLESRPSRDKNWEYVFFVDFEGSLEEEKCRSAINEIKKKASFLKILGSYSCRRGF</sequence>
<dbReference type="PANTHER" id="PTHR21022">
    <property type="entry name" value="PREPHENATE DEHYDRATASE P PROTEIN"/>
    <property type="match status" value="1"/>
</dbReference>
<dbReference type="UniPathway" id="UPA00121">
    <property type="reaction ID" value="UER00345"/>
</dbReference>
<keyword evidence="3" id="KW-0028">Amino-acid biosynthesis</keyword>
<evidence type="ECO:0000256" key="6">
    <source>
        <dbReference type="ARBA" id="ARBA00023239"/>
    </source>
</evidence>
<name>A0A520KX97_9EURY</name>
<evidence type="ECO:0000256" key="3">
    <source>
        <dbReference type="ARBA" id="ARBA00022605"/>
    </source>
</evidence>
<evidence type="ECO:0000256" key="4">
    <source>
        <dbReference type="ARBA" id="ARBA00023141"/>
    </source>
</evidence>
<dbReference type="InterPro" id="IPR018528">
    <property type="entry name" value="Preph_deHydtase_CS"/>
</dbReference>
<dbReference type="GO" id="GO:0004664">
    <property type="term" value="F:prephenate dehydratase activity"/>
    <property type="evidence" value="ECO:0007669"/>
    <property type="project" value="UniProtKB-EC"/>
</dbReference>
<evidence type="ECO:0000313" key="11">
    <source>
        <dbReference type="Proteomes" id="UP000320766"/>
    </source>
</evidence>
<reference evidence="10 11" key="1">
    <citation type="journal article" date="2019" name="Nat. Microbiol.">
        <title>Wide diversity of methane and short-chain alkane metabolisms in uncultured archaea.</title>
        <authorList>
            <person name="Borrel G."/>
            <person name="Adam P.S."/>
            <person name="McKay L.J."/>
            <person name="Chen L.X."/>
            <person name="Sierra-Garcia I.N."/>
            <person name="Sieber C.M."/>
            <person name="Letourneur Q."/>
            <person name="Ghozlane A."/>
            <person name="Andersen G.L."/>
            <person name="Li W.J."/>
            <person name="Hallam S.J."/>
            <person name="Muyzer G."/>
            <person name="de Oliveira V.M."/>
            <person name="Inskeep W.P."/>
            <person name="Banfield J.F."/>
            <person name="Gribaldo S."/>
        </authorList>
    </citation>
    <scope>NUCLEOTIDE SEQUENCE [LARGE SCALE GENOMIC DNA]</scope>
    <source>
        <strain evidence="10">NM1b</strain>
    </source>
</reference>
<dbReference type="PROSITE" id="PS51671">
    <property type="entry name" value="ACT"/>
    <property type="match status" value="1"/>
</dbReference>
<feature type="domain" description="ACT" evidence="9">
    <location>
        <begin position="208"/>
        <end position="285"/>
    </location>
</feature>
<evidence type="ECO:0000259" key="9">
    <source>
        <dbReference type="PROSITE" id="PS51671"/>
    </source>
</evidence>
<comment type="catalytic activity">
    <reaction evidence="7">
        <text>prephenate + H(+) = 3-phenylpyruvate + CO2 + H2O</text>
        <dbReference type="Rhea" id="RHEA:21648"/>
        <dbReference type="ChEBI" id="CHEBI:15377"/>
        <dbReference type="ChEBI" id="CHEBI:15378"/>
        <dbReference type="ChEBI" id="CHEBI:16526"/>
        <dbReference type="ChEBI" id="CHEBI:18005"/>
        <dbReference type="ChEBI" id="CHEBI:29934"/>
        <dbReference type="EC" id="4.2.1.51"/>
    </reaction>
</comment>
<dbReference type="PROSITE" id="PS51171">
    <property type="entry name" value="PREPHENATE_DEHYDR_3"/>
    <property type="match status" value="1"/>
</dbReference>
<evidence type="ECO:0000256" key="7">
    <source>
        <dbReference type="ARBA" id="ARBA00047848"/>
    </source>
</evidence>
<evidence type="ECO:0000259" key="8">
    <source>
        <dbReference type="PROSITE" id="PS51171"/>
    </source>
</evidence>
<accession>A0A520KX97</accession>
<dbReference type="NCBIfam" id="NF008865">
    <property type="entry name" value="PRK11898.1"/>
    <property type="match status" value="1"/>
</dbReference>
<dbReference type="FunFam" id="3.30.70.260:FF:000012">
    <property type="entry name" value="Prephenate dehydratase"/>
    <property type="match status" value="1"/>
</dbReference>
<dbReference type="Pfam" id="PF00800">
    <property type="entry name" value="PDT"/>
    <property type="match status" value="1"/>
</dbReference>
<keyword evidence="5" id="KW-0584">Phenylalanine biosynthesis</keyword>
<dbReference type="EC" id="4.2.1.51" evidence="2"/>
<dbReference type="GO" id="GO:0005737">
    <property type="term" value="C:cytoplasm"/>
    <property type="evidence" value="ECO:0007669"/>
    <property type="project" value="TreeGrafter"/>
</dbReference>
<dbReference type="SUPFAM" id="SSF55021">
    <property type="entry name" value="ACT-like"/>
    <property type="match status" value="1"/>
</dbReference>
<comment type="caution">
    <text evidence="10">The sequence shown here is derived from an EMBL/GenBank/DDBJ whole genome shotgun (WGS) entry which is preliminary data.</text>
</comment>
<dbReference type="EMBL" id="RXIL01000057">
    <property type="protein sequence ID" value="RZN70374.1"/>
    <property type="molecule type" value="Genomic_DNA"/>
</dbReference>
<dbReference type="Proteomes" id="UP000320766">
    <property type="component" value="Unassembled WGS sequence"/>
</dbReference>
<comment type="pathway">
    <text evidence="1">Amino-acid biosynthesis; L-phenylalanine biosynthesis; phenylpyruvate from prephenate: step 1/1.</text>
</comment>
<dbReference type="InterPro" id="IPR045865">
    <property type="entry name" value="ACT-like_dom_sf"/>
</dbReference>
<dbReference type="AlphaFoldDB" id="A0A520KX97"/>
<dbReference type="InterPro" id="IPR001086">
    <property type="entry name" value="Preph_deHydtase"/>
</dbReference>
<dbReference type="Gene3D" id="3.30.70.260">
    <property type="match status" value="1"/>
</dbReference>
<dbReference type="CDD" id="cd04905">
    <property type="entry name" value="ACT_CM-PDT"/>
    <property type="match status" value="1"/>
</dbReference>
<evidence type="ECO:0000256" key="2">
    <source>
        <dbReference type="ARBA" id="ARBA00013147"/>
    </source>
</evidence>
<proteinExistence type="predicted"/>
<evidence type="ECO:0000256" key="5">
    <source>
        <dbReference type="ARBA" id="ARBA00023222"/>
    </source>
</evidence>
<dbReference type="CDD" id="cd13631">
    <property type="entry name" value="PBP2_Ct-PDT_like"/>
    <property type="match status" value="1"/>
</dbReference>
<dbReference type="PIRSF" id="PIRSF001500">
    <property type="entry name" value="Chor_mut_pdt_Ppr"/>
    <property type="match status" value="1"/>
</dbReference>
<organism evidence="10 11">
    <name type="scientific">Candidatus Methanolliviera hydrocarbonicum</name>
    <dbReference type="NCBI Taxonomy" id="2491085"/>
    <lineage>
        <taxon>Archaea</taxon>
        <taxon>Methanobacteriati</taxon>
        <taxon>Methanobacteriota</taxon>
        <taxon>Candidatus Methanoliparia</taxon>
        <taxon>Candidatus Methanoliparales</taxon>
        <taxon>Candidatus Methanollivieraceae</taxon>
        <taxon>Candidatus Methanolliviera</taxon>
    </lineage>
</organism>